<dbReference type="SUPFAM" id="SSF53448">
    <property type="entry name" value="Nucleotide-diphospho-sugar transferases"/>
    <property type="match status" value="1"/>
</dbReference>
<dbReference type="Gene3D" id="3.90.550.10">
    <property type="entry name" value="Spore Coat Polysaccharide Biosynthesis Protein SpsA, Chain A"/>
    <property type="match status" value="1"/>
</dbReference>
<evidence type="ECO:0000313" key="9">
    <source>
        <dbReference type="EMBL" id="BCD46718.1"/>
    </source>
</evidence>
<keyword evidence="2" id="KW-0808">Transferase</keyword>
<dbReference type="EMBL" id="AP019774">
    <property type="protein sequence ID" value="BCD71049.1"/>
    <property type="molecule type" value="Genomic_DNA"/>
</dbReference>
<dbReference type="Proteomes" id="UP000317935">
    <property type="component" value="Chromosome"/>
</dbReference>
<evidence type="ECO:0000313" key="11">
    <source>
        <dbReference type="Proteomes" id="UP000317935"/>
    </source>
</evidence>
<dbReference type="CDD" id="cd02503">
    <property type="entry name" value="MobA"/>
    <property type="match status" value="1"/>
</dbReference>
<dbReference type="Pfam" id="PF12804">
    <property type="entry name" value="NTP_transf_3"/>
    <property type="match status" value="1"/>
</dbReference>
<reference evidence="9 12" key="2">
    <citation type="submission" date="2020-04" db="EMBL/GenBank/DDBJ databases">
        <title>Genomic analysis of gastric non-Helicobacter pylori Helicobacters isolated in Japan.</title>
        <authorList>
            <person name="Suzuki M."/>
            <person name="Rimbara E."/>
        </authorList>
    </citation>
    <scope>NUCLEOTIDE SEQUENCE [LARGE SCALE GENOMIC DNA]</scope>
    <source>
        <strain evidence="9 12">NHP19-0020</strain>
    </source>
</reference>
<feature type="domain" description="MobA-like NTP transferase" evidence="8">
    <location>
        <begin position="6"/>
        <end position="157"/>
    </location>
</feature>
<keyword evidence="3" id="KW-0479">Metal-binding</keyword>
<evidence type="ECO:0000256" key="6">
    <source>
        <dbReference type="ARBA" id="ARBA00023134"/>
    </source>
</evidence>
<keyword evidence="7" id="KW-0501">Molybdenum cofactor biosynthesis</keyword>
<evidence type="ECO:0000256" key="1">
    <source>
        <dbReference type="ARBA" id="ARBA00022490"/>
    </source>
</evidence>
<dbReference type="PANTHER" id="PTHR19136">
    <property type="entry name" value="MOLYBDENUM COFACTOR GUANYLYLTRANSFERASE"/>
    <property type="match status" value="1"/>
</dbReference>
<dbReference type="GO" id="GO:1902758">
    <property type="term" value="P:bis(molybdopterin guanine dinucleotide)molybdenum biosynthetic process"/>
    <property type="evidence" value="ECO:0007669"/>
    <property type="project" value="TreeGrafter"/>
</dbReference>
<protein>
    <submittedName>
        <fullName evidence="10">Molybdopterin-guanine dinucleotide biosynthesis protein MobA</fullName>
    </submittedName>
</protein>
<dbReference type="GeneID" id="56929528"/>
<keyword evidence="5" id="KW-0460">Magnesium</keyword>
<reference evidence="10 11" key="1">
    <citation type="submission" date="2019-06" db="EMBL/GenBank/DDBJ databases">
        <title>Complete genome sequence of Helicobacter suis SNTW101c.</title>
        <authorList>
            <person name="Rimbara E."/>
            <person name="Suzuki M."/>
            <person name="Matsui H."/>
            <person name="Nakamura M."/>
            <person name="Mori S."/>
            <person name="Shibayama K."/>
        </authorList>
    </citation>
    <scope>NUCLEOTIDE SEQUENCE [LARGE SCALE GENOMIC DNA]</scope>
    <source>
        <strain evidence="10 11">SNTW101c</strain>
    </source>
</reference>
<dbReference type="OrthoDB" id="9788394at2"/>
<evidence type="ECO:0000256" key="5">
    <source>
        <dbReference type="ARBA" id="ARBA00022842"/>
    </source>
</evidence>
<dbReference type="EMBL" id="AP023036">
    <property type="protein sequence ID" value="BCD46718.1"/>
    <property type="molecule type" value="Genomic_DNA"/>
</dbReference>
<evidence type="ECO:0000256" key="2">
    <source>
        <dbReference type="ARBA" id="ARBA00022679"/>
    </source>
</evidence>
<evidence type="ECO:0000256" key="4">
    <source>
        <dbReference type="ARBA" id="ARBA00022741"/>
    </source>
</evidence>
<proteinExistence type="predicted"/>
<dbReference type="InterPro" id="IPR013482">
    <property type="entry name" value="Molybde_CF_guanTrfase"/>
</dbReference>
<evidence type="ECO:0000256" key="3">
    <source>
        <dbReference type="ARBA" id="ARBA00022723"/>
    </source>
</evidence>
<dbReference type="Proteomes" id="UP000509742">
    <property type="component" value="Chromosome"/>
</dbReference>
<keyword evidence="1" id="KW-0963">Cytoplasm</keyword>
<dbReference type="PANTHER" id="PTHR19136:SF81">
    <property type="entry name" value="MOLYBDENUM COFACTOR GUANYLYLTRANSFERASE"/>
    <property type="match status" value="1"/>
</dbReference>
<name>A0A6J4CZZ0_9HELI</name>
<gene>
    <name evidence="10" type="primary">mobA</name>
    <name evidence="9" type="ORF">NHP190020_17570</name>
    <name evidence="10" type="ORF">SNTW_16940</name>
</gene>
<dbReference type="GO" id="GO:0046872">
    <property type="term" value="F:metal ion binding"/>
    <property type="evidence" value="ECO:0007669"/>
    <property type="project" value="UniProtKB-KW"/>
</dbReference>
<evidence type="ECO:0000256" key="7">
    <source>
        <dbReference type="ARBA" id="ARBA00023150"/>
    </source>
</evidence>
<dbReference type="GO" id="GO:0005525">
    <property type="term" value="F:GTP binding"/>
    <property type="evidence" value="ECO:0007669"/>
    <property type="project" value="UniProtKB-KW"/>
</dbReference>
<evidence type="ECO:0000313" key="12">
    <source>
        <dbReference type="Proteomes" id="UP000509742"/>
    </source>
</evidence>
<dbReference type="GO" id="GO:0016779">
    <property type="term" value="F:nucleotidyltransferase activity"/>
    <property type="evidence" value="ECO:0007669"/>
    <property type="project" value="UniProtKB-ARBA"/>
</dbReference>
<organism evidence="10 11">
    <name type="scientific">Helicobacter suis</name>
    <dbReference type="NCBI Taxonomy" id="104628"/>
    <lineage>
        <taxon>Bacteria</taxon>
        <taxon>Pseudomonadati</taxon>
        <taxon>Campylobacterota</taxon>
        <taxon>Epsilonproteobacteria</taxon>
        <taxon>Campylobacterales</taxon>
        <taxon>Helicobacteraceae</taxon>
        <taxon>Helicobacter</taxon>
    </lineage>
</organism>
<sequence length="191" mass="21368">MLDIPCVILTGGKSARMQVQGKQQDKALLPFGTYPSLLAYQHAKMARLFNQVYISAKKPYALQANYILDEKIDLFSPLLGVYSALKTLKQSIFILPIDMPLVGQKTINALCARASQAGVIYAKSAQTFYLIGCWQPSMLEVLQHLQINTPMRQILARGLALEVEEGLEFSNCNTYTDYQNALAHLKDSHDR</sequence>
<evidence type="ECO:0000313" key="10">
    <source>
        <dbReference type="EMBL" id="BCD71049.1"/>
    </source>
</evidence>
<evidence type="ECO:0000259" key="8">
    <source>
        <dbReference type="Pfam" id="PF12804"/>
    </source>
</evidence>
<accession>A0A6J4CZZ0</accession>
<dbReference type="AlphaFoldDB" id="A0A6J4CZZ0"/>
<keyword evidence="6" id="KW-0342">GTP-binding</keyword>
<keyword evidence="4" id="KW-0547">Nucleotide-binding</keyword>
<dbReference type="InterPro" id="IPR025877">
    <property type="entry name" value="MobA-like_NTP_Trfase"/>
</dbReference>
<keyword evidence="12" id="KW-1185">Reference proteome</keyword>
<dbReference type="InterPro" id="IPR029044">
    <property type="entry name" value="Nucleotide-diphossugar_trans"/>
</dbReference>
<dbReference type="RefSeq" id="WP_006564058.1">
    <property type="nucleotide sequence ID" value="NZ_AP019774.1"/>
</dbReference>